<dbReference type="GO" id="GO:0006412">
    <property type="term" value="P:translation"/>
    <property type="evidence" value="ECO:0007669"/>
    <property type="project" value="InterPro"/>
</dbReference>
<evidence type="ECO:0000256" key="2">
    <source>
        <dbReference type="ARBA" id="ARBA00022980"/>
    </source>
</evidence>
<dbReference type="NCBIfam" id="TIGR01071">
    <property type="entry name" value="rplO_bact"/>
    <property type="match status" value="1"/>
</dbReference>
<evidence type="ECO:0000259" key="5">
    <source>
        <dbReference type="Pfam" id="PF00828"/>
    </source>
</evidence>
<feature type="domain" description="Large ribosomal subunit protein uL15/eL18" evidence="5">
    <location>
        <begin position="85"/>
        <end position="146"/>
    </location>
</feature>
<dbReference type="PANTHER" id="PTHR12934:SF11">
    <property type="entry name" value="LARGE RIBOSOMAL SUBUNIT PROTEIN UL15M"/>
    <property type="match status" value="1"/>
</dbReference>
<keyword evidence="3" id="KW-0687">Ribonucleoprotein</keyword>
<dbReference type="GO" id="GO:0003735">
    <property type="term" value="F:structural constituent of ribosome"/>
    <property type="evidence" value="ECO:0007669"/>
    <property type="project" value="InterPro"/>
</dbReference>
<dbReference type="InterPro" id="IPR005749">
    <property type="entry name" value="Ribosomal_uL15_bac-type"/>
</dbReference>
<evidence type="ECO:0000256" key="4">
    <source>
        <dbReference type="SAM" id="MobiDB-lite"/>
    </source>
</evidence>
<reference evidence="6" key="1">
    <citation type="submission" date="2018-06" db="EMBL/GenBank/DDBJ databases">
        <authorList>
            <person name="Zhirakovskaya E."/>
        </authorList>
    </citation>
    <scope>NUCLEOTIDE SEQUENCE</scope>
</reference>
<organism evidence="6">
    <name type="scientific">hydrothermal vent metagenome</name>
    <dbReference type="NCBI Taxonomy" id="652676"/>
    <lineage>
        <taxon>unclassified sequences</taxon>
        <taxon>metagenomes</taxon>
        <taxon>ecological metagenomes</taxon>
    </lineage>
</organism>
<name>A0A3B0Y8X4_9ZZZZ</name>
<gene>
    <name evidence="6" type="ORF">MNBD_GAMMA12-2115</name>
</gene>
<sequence>MGLRLNDLKPAEGSKKDAKRVGRGIGSGVGKTCGRGLKGQKSRSGGYHKTGFEGGQMPIQRRLPKVGFRSRQTRFVDEVRLNELATIKGGEIDLLTLKKAKVIAHHITRAKIILSGEIKVAVKVSAEIACTAGAKKAIEAAGGTVEG</sequence>
<dbReference type="PANTHER" id="PTHR12934">
    <property type="entry name" value="50S RIBOSOMAL PROTEIN L15"/>
    <property type="match status" value="1"/>
</dbReference>
<dbReference type="InterPro" id="IPR021131">
    <property type="entry name" value="Ribosomal_uL15/eL18"/>
</dbReference>
<dbReference type="HAMAP" id="MF_01341">
    <property type="entry name" value="Ribosomal_uL15"/>
    <property type="match status" value="1"/>
</dbReference>
<dbReference type="AlphaFoldDB" id="A0A3B0Y8X4"/>
<dbReference type="InterPro" id="IPR036227">
    <property type="entry name" value="Ribosomal_uL15/eL18_sf"/>
</dbReference>
<dbReference type="EMBL" id="UOFL01000030">
    <property type="protein sequence ID" value="VAW71782.1"/>
    <property type="molecule type" value="Genomic_DNA"/>
</dbReference>
<evidence type="ECO:0000256" key="1">
    <source>
        <dbReference type="ARBA" id="ARBA00007320"/>
    </source>
</evidence>
<dbReference type="Gene3D" id="3.100.10.10">
    <property type="match status" value="1"/>
</dbReference>
<protein>
    <submittedName>
        <fullName evidence="6">LSU ribosomal protein L15p (L27Ae)</fullName>
    </submittedName>
</protein>
<dbReference type="GO" id="GO:0022625">
    <property type="term" value="C:cytosolic large ribosomal subunit"/>
    <property type="evidence" value="ECO:0007669"/>
    <property type="project" value="TreeGrafter"/>
</dbReference>
<feature type="compositionally biased region" description="Basic and acidic residues" evidence="4">
    <location>
        <begin position="1"/>
        <end position="20"/>
    </location>
</feature>
<feature type="region of interest" description="Disordered" evidence="4">
    <location>
        <begin position="1"/>
        <end position="55"/>
    </location>
</feature>
<proteinExistence type="inferred from homology"/>
<dbReference type="SUPFAM" id="SSF52080">
    <property type="entry name" value="Ribosomal proteins L15p and L18e"/>
    <property type="match status" value="1"/>
</dbReference>
<comment type="similarity">
    <text evidence="1">Belongs to the universal ribosomal protein uL15 family.</text>
</comment>
<keyword evidence="2 6" id="KW-0689">Ribosomal protein</keyword>
<evidence type="ECO:0000313" key="6">
    <source>
        <dbReference type="EMBL" id="VAW71782.1"/>
    </source>
</evidence>
<feature type="compositionally biased region" description="Gly residues" evidence="4">
    <location>
        <begin position="23"/>
        <end position="37"/>
    </location>
</feature>
<dbReference type="InterPro" id="IPR030878">
    <property type="entry name" value="Ribosomal_uL15"/>
</dbReference>
<dbReference type="Pfam" id="PF00828">
    <property type="entry name" value="Ribosomal_L27A"/>
    <property type="match status" value="1"/>
</dbReference>
<accession>A0A3B0Y8X4</accession>
<evidence type="ECO:0000256" key="3">
    <source>
        <dbReference type="ARBA" id="ARBA00023274"/>
    </source>
</evidence>